<proteinExistence type="predicted"/>
<dbReference type="RefSeq" id="WP_071744255.1">
    <property type="nucleotide sequence ID" value="NZ_MACH01000026.1"/>
</dbReference>
<organism evidence="1 2">
    <name type="scientific">Bacillus proteolyticus</name>
    <dbReference type="NCBI Taxonomy" id="2026192"/>
    <lineage>
        <taxon>Bacteria</taxon>
        <taxon>Bacillati</taxon>
        <taxon>Bacillota</taxon>
        <taxon>Bacilli</taxon>
        <taxon>Bacillales</taxon>
        <taxon>Bacillaceae</taxon>
        <taxon>Bacillus</taxon>
        <taxon>Bacillus cereus group</taxon>
    </lineage>
</organism>
<dbReference type="Proteomes" id="UP000183185">
    <property type="component" value="Unassembled WGS sequence"/>
</dbReference>
<comment type="caution">
    <text evidence="1">The sequence shown here is derived from an EMBL/GenBank/DDBJ whole genome shotgun (WGS) entry which is preliminary data.</text>
</comment>
<protein>
    <recommendedName>
        <fullName evidence="3">EF-hand domain-containing protein</fullName>
    </recommendedName>
</protein>
<evidence type="ECO:0000313" key="2">
    <source>
        <dbReference type="Proteomes" id="UP000183185"/>
    </source>
</evidence>
<dbReference type="EMBL" id="MACH01000026">
    <property type="protein sequence ID" value="OJE51044.1"/>
    <property type="molecule type" value="Genomic_DNA"/>
</dbReference>
<reference evidence="1 2" key="1">
    <citation type="submission" date="2016-06" db="EMBL/GenBank/DDBJ databases">
        <title>First insights into the genetic diversity and population structure of in the Bacillus cereus group bacteria from diverse marine environments.</title>
        <authorList>
            <person name="Liu Y."/>
            <person name="Lai Q."/>
            <person name="Shao Z."/>
        </authorList>
    </citation>
    <scope>NUCLEOTIDE SEQUENCE [LARGE SCALE GENOMIC DNA]</scope>
    <source>
        <strain evidence="1 2">TD42</strain>
    </source>
</reference>
<accession>A0AA44KZD1</accession>
<dbReference type="InterPro" id="IPR018247">
    <property type="entry name" value="EF_Hand_1_Ca_BS"/>
</dbReference>
<evidence type="ECO:0000313" key="1">
    <source>
        <dbReference type="EMBL" id="OJE51044.1"/>
    </source>
</evidence>
<dbReference type="PROSITE" id="PS00018">
    <property type="entry name" value="EF_HAND_1"/>
    <property type="match status" value="2"/>
</dbReference>
<dbReference type="AlphaFoldDB" id="A0AA44KZD1"/>
<name>A0AA44KZD1_9BACI</name>
<sequence>MFKTLLAGTLLSTGLLTGGIAGEVPDKKEETSIKDKVQYAIQDKDKDGNITYKEIDESELPKDVQVQSTEGVETDKKEETSITDKVQFIIEDKDKDGNITYKEIDESELPKDVQVIRSTEDLINKGFKEKK</sequence>
<evidence type="ECO:0008006" key="3">
    <source>
        <dbReference type="Google" id="ProtNLM"/>
    </source>
</evidence>
<gene>
    <name evidence="1" type="ORF">BAQ49_22440</name>
</gene>